<dbReference type="PANTHER" id="PTHR36303:SF1">
    <property type="entry name" value="2',3'-CYCLIC-NUCLEOTIDE 2'-PHOSPHODIESTERASE"/>
    <property type="match status" value="1"/>
</dbReference>
<feature type="binding site" evidence="2">
    <location>
        <position position="39"/>
    </location>
    <ligand>
        <name>Fe cation</name>
        <dbReference type="ChEBI" id="CHEBI:24875"/>
        <label>2</label>
    </ligand>
</feature>
<feature type="binding site" evidence="2">
    <location>
        <position position="154"/>
    </location>
    <ligand>
        <name>Fe cation</name>
        <dbReference type="ChEBI" id="CHEBI:24875"/>
        <label>2</label>
    </ligand>
</feature>
<dbReference type="Proteomes" id="UP000278222">
    <property type="component" value="Unassembled WGS sequence"/>
</dbReference>
<comment type="caution">
    <text evidence="3">The sequence shown here is derived from an EMBL/GenBank/DDBJ whole genome shotgun (WGS) entry which is preliminary data.</text>
</comment>
<accession>A0A3N1L9C2</accession>
<dbReference type="SUPFAM" id="SSF56300">
    <property type="entry name" value="Metallo-dependent phosphatases"/>
    <property type="match status" value="1"/>
</dbReference>
<dbReference type="Gene3D" id="3.60.21.10">
    <property type="match status" value="1"/>
</dbReference>
<name>A0A3N1L9C2_9PROT</name>
<dbReference type="CDD" id="cd07382">
    <property type="entry name" value="MPP_DR1281"/>
    <property type="match status" value="1"/>
</dbReference>
<dbReference type="PIRSF" id="PIRSF004789">
    <property type="entry name" value="DR1281"/>
    <property type="match status" value="1"/>
</dbReference>
<evidence type="ECO:0000313" key="3">
    <source>
        <dbReference type="EMBL" id="ROP91293.1"/>
    </source>
</evidence>
<dbReference type="InterPro" id="IPR029052">
    <property type="entry name" value="Metallo-depent_PP-like"/>
</dbReference>
<dbReference type="RefSeq" id="WP_123691053.1">
    <property type="nucleotide sequence ID" value="NZ_AP019700.1"/>
</dbReference>
<evidence type="ECO:0000256" key="1">
    <source>
        <dbReference type="PIRSR" id="PIRSR004789-50"/>
    </source>
</evidence>
<dbReference type="GO" id="GO:0046872">
    <property type="term" value="F:metal ion binding"/>
    <property type="evidence" value="ECO:0007669"/>
    <property type="project" value="UniProtKB-KW"/>
</dbReference>
<proteinExistence type="predicted"/>
<keyword evidence="2" id="KW-0479">Metal-binding</keyword>
<evidence type="ECO:0000313" key="4">
    <source>
        <dbReference type="Proteomes" id="UP000278222"/>
    </source>
</evidence>
<organism evidence="3 4">
    <name type="scientific">Stella humosa</name>
    <dbReference type="NCBI Taxonomy" id="94"/>
    <lineage>
        <taxon>Bacteria</taxon>
        <taxon>Pseudomonadati</taxon>
        <taxon>Pseudomonadota</taxon>
        <taxon>Alphaproteobacteria</taxon>
        <taxon>Rhodospirillales</taxon>
        <taxon>Stellaceae</taxon>
        <taxon>Stella</taxon>
    </lineage>
</organism>
<feature type="binding site" evidence="2">
    <location>
        <position position="179"/>
    </location>
    <ligand>
        <name>Fe cation</name>
        <dbReference type="ChEBI" id="CHEBI:24875"/>
        <label>2</label>
    </ligand>
</feature>
<dbReference type="Pfam" id="PF13277">
    <property type="entry name" value="YmdB"/>
    <property type="match status" value="1"/>
</dbReference>
<dbReference type="OrthoDB" id="9801109at2"/>
<evidence type="ECO:0008006" key="5">
    <source>
        <dbReference type="Google" id="ProtNLM"/>
    </source>
</evidence>
<protein>
    <recommendedName>
        <fullName evidence="5">Capsule synthesis protein CapA domain-containing protein</fullName>
    </recommendedName>
</protein>
<sequence length="272" mass="28508">MRMLFCGDVVGRSGREAVTSRLPALRRRHGIDFVVVNGENAAAGFGITEAICREFFAAGVDVVTTGNHLFDKREIVSTLAAEPRLLRPANYPPGTPGQGATAFTLADGRRVVVANLMTRLFMDPLDCPFAAIDALLPAHPMGAGAAAAILVDVHGEATSEKMAMGHHLDGRVSAVFGSHSHVPTADAQILSRGTAYQTDAGMCGDYDSVIGMRKEGAVARFVKKVPGERLSPADGEGTMCGVFVATDDATGLALSVAPVRLGGRLMQSHPPD</sequence>
<dbReference type="AlphaFoldDB" id="A0A3N1L9C2"/>
<feature type="binding site" evidence="2">
    <location>
        <position position="40"/>
    </location>
    <ligand>
        <name>Fe cation</name>
        <dbReference type="ChEBI" id="CHEBI:24875"/>
        <label>1</label>
    </ligand>
</feature>
<reference evidence="3 4" key="1">
    <citation type="submission" date="2018-11" db="EMBL/GenBank/DDBJ databases">
        <title>Genomic Encyclopedia of Type Strains, Phase IV (KMG-IV): sequencing the most valuable type-strain genomes for metagenomic binning, comparative biology and taxonomic classification.</title>
        <authorList>
            <person name="Goeker M."/>
        </authorList>
    </citation>
    <scope>NUCLEOTIDE SEQUENCE [LARGE SCALE GENOMIC DNA]</scope>
    <source>
        <strain evidence="3 4">DSM 5900</strain>
    </source>
</reference>
<feature type="binding site" evidence="2">
    <location>
        <position position="67"/>
    </location>
    <ligand>
        <name>Fe cation</name>
        <dbReference type="ChEBI" id="CHEBI:24875"/>
        <label>2</label>
    </ligand>
</feature>
<feature type="binding site" evidence="2">
    <location>
        <position position="181"/>
    </location>
    <ligand>
        <name>Fe cation</name>
        <dbReference type="ChEBI" id="CHEBI:24875"/>
        <label>1</label>
    </ligand>
</feature>
<feature type="binding site" evidence="2">
    <location>
        <position position="8"/>
    </location>
    <ligand>
        <name>Fe cation</name>
        <dbReference type="ChEBI" id="CHEBI:24875"/>
        <label>1</label>
    </ligand>
</feature>
<gene>
    <name evidence="3" type="ORF">EDC65_3159</name>
</gene>
<evidence type="ECO:0000256" key="2">
    <source>
        <dbReference type="PIRSR" id="PIRSR004789-51"/>
    </source>
</evidence>
<dbReference type="PANTHER" id="PTHR36303">
    <property type="entry name" value="2',3'-CYCLIC-NUCLEOTIDE 2'-PHOSPHODIESTERASE"/>
    <property type="match status" value="1"/>
</dbReference>
<dbReference type="InterPro" id="IPR005235">
    <property type="entry name" value="YmdB-like"/>
</dbReference>
<keyword evidence="4" id="KW-1185">Reference proteome</keyword>
<dbReference type="EMBL" id="RJKX01000014">
    <property type="protein sequence ID" value="ROP91293.1"/>
    <property type="molecule type" value="Genomic_DNA"/>
</dbReference>
<feature type="binding site" evidence="2">
    <location>
        <position position="39"/>
    </location>
    <ligand>
        <name>Fe cation</name>
        <dbReference type="ChEBI" id="CHEBI:24875"/>
        <label>1</label>
    </ligand>
</feature>
<dbReference type="GO" id="GO:0004113">
    <property type="term" value="F:2',3'-cyclic-nucleotide 3'-phosphodiesterase activity"/>
    <property type="evidence" value="ECO:0007669"/>
    <property type="project" value="TreeGrafter"/>
</dbReference>
<feature type="active site" description="Proton donor" evidence="1">
    <location>
        <position position="68"/>
    </location>
</feature>